<gene>
    <name evidence="8" type="ORF">SBOR_4702</name>
</gene>
<dbReference type="InterPro" id="IPR050360">
    <property type="entry name" value="MFS_Sugar_Transporters"/>
</dbReference>
<evidence type="ECO:0000256" key="6">
    <source>
        <dbReference type="SAM" id="Phobius"/>
    </source>
</evidence>
<accession>W9CK69</accession>
<evidence type="ECO:0000313" key="9">
    <source>
        <dbReference type="Proteomes" id="UP000019487"/>
    </source>
</evidence>
<dbReference type="PROSITE" id="PS50850">
    <property type="entry name" value="MFS"/>
    <property type="match status" value="1"/>
</dbReference>
<dbReference type="GO" id="GO:0016020">
    <property type="term" value="C:membrane"/>
    <property type="evidence" value="ECO:0007669"/>
    <property type="project" value="UniProtKB-SubCell"/>
</dbReference>
<dbReference type="Gene3D" id="1.20.1250.20">
    <property type="entry name" value="MFS general substrate transporter like domains"/>
    <property type="match status" value="1"/>
</dbReference>
<keyword evidence="5 6" id="KW-0472">Membrane</keyword>
<keyword evidence="4 6" id="KW-1133">Transmembrane helix</keyword>
<feature type="transmembrane region" description="Helical" evidence="6">
    <location>
        <begin position="32"/>
        <end position="53"/>
    </location>
</feature>
<dbReference type="InterPro" id="IPR036259">
    <property type="entry name" value="MFS_trans_sf"/>
</dbReference>
<feature type="transmembrane region" description="Helical" evidence="6">
    <location>
        <begin position="351"/>
        <end position="369"/>
    </location>
</feature>
<dbReference type="InterPro" id="IPR005828">
    <property type="entry name" value="MFS_sugar_transport-like"/>
</dbReference>
<dbReference type="PANTHER" id="PTHR48022">
    <property type="entry name" value="PLASTIDIC GLUCOSE TRANSPORTER 4"/>
    <property type="match status" value="1"/>
</dbReference>
<feature type="transmembrane region" description="Helical" evidence="6">
    <location>
        <begin position="223"/>
        <end position="244"/>
    </location>
</feature>
<dbReference type="OrthoDB" id="6612291at2759"/>
<dbReference type="InterPro" id="IPR020846">
    <property type="entry name" value="MFS_dom"/>
</dbReference>
<comment type="caution">
    <text evidence="8">The sequence shown here is derived from an EMBL/GenBank/DDBJ whole genome shotgun (WGS) entry which is preliminary data.</text>
</comment>
<evidence type="ECO:0000259" key="7">
    <source>
        <dbReference type="PROSITE" id="PS50850"/>
    </source>
</evidence>
<dbReference type="Proteomes" id="UP000019487">
    <property type="component" value="Unassembled WGS sequence"/>
</dbReference>
<feature type="domain" description="Major facilitator superfamily (MFS) profile" evidence="7">
    <location>
        <begin position="1"/>
        <end position="373"/>
    </location>
</feature>
<feature type="transmembrane region" description="Helical" evidence="6">
    <location>
        <begin position="277"/>
        <end position="298"/>
    </location>
</feature>
<feature type="transmembrane region" description="Helical" evidence="6">
    <location>
        <begin position="319"/>
        <end position="339"/>
    </location>
</feature>
<dbReference type="HOGENOM" id="CLU_001265_11_0_1"/>
<reference evidence="8 9" key="1">
    <citation type="journal article" date="2014" name="Genome Announc.">
        <title>Draft genome sequence of Sclerotinia borealis, a psychrophilic plant pathogenic fungus.</title>
        <authorList>
            <person name="Mardanov A.V."/>
            <person name="Beletsky A.V."/>
            <person name="Kadnikov V.V."/>
            <person name="Ignatov A.N."/>
            <person name="Ravin N.V."/>
        </authorList>
    </citation>
    <scope>NUCLEOTIDE SEQUENCE [LARGE SCALE GENOMIC DNA]</scope>
    <source>
        <strain evidence="9">F-4157</strain>
    </source>
</reference>
<evidence type="ECO:0000256" key="1">
    <source>
        <dbReference type="ARBA" id="ARBA00004141"/>
    </source>
</evidence>
<feature type="transmembrane region" description="Helical" evidence="6">
    <location>
        <begin position="106"/>
        <end position="126"/>
    </location>
</feature>
<comment type="similarity">
    <text evidence="2">Belongs to the major facilitator superfamily. Sugar transporter (TC 2.A.1.1) family.</text>
</comment>
<dbReference type="AlphaFoldDB" id="W9CK69"/>
<comment type="subcellular location">
    <subcellularLocation>
        <location evidence="1">Membrane</location>
        <topology evidence="1">Multi-pass membrane protein</topology>
    </subcellularLocation>
</comment>
<dbReference type="GO" id="GO:0005351">
    <property type="term" value="F:carbohydrate:proton symporter activity"/>
    <property type="evidence" value="ECO:0007669"/>
    <property type="project" value="TreeGrafter"/>
</dbReference>
<sequence>MRVLTRFGAWGAGLISIAGTAVIYTANTPSAFLGGKIINAFGLGMALTTGQIYVSEITPLKIRGVALSAYAFSMNPGYLIAVSVAFDRVAIMDQSSYKVLFASNWVWPLIIVIFCFVIPESPYHLVRKGSLSSATSALSKLYNKSISVEPLLASMVQITREERFQASESSETSYMDLFKGTNWRRTRIILYINGINQMIGATFIANAPYFMINAGLSSSQASMIIELSIGFALISSFFTFWFMTFIGRRKMILSGIVLAIVLFLIMGIAASVSSYKVSLWCVGITLQLVWFTIGPSISPSISLAGEISSLRLRAKSQSLGFLFNYTYSTIWNVVVPYMFNTNEGNLGGKMGWIFCATACIAWFMVWAEIPEIKDRSYRELDEMFSRGVGARKFKGYCTERSVENTKVVENHQGV</sequence>
<protein>
    <recommendedName>
        <fullName evidence="7">Major facilitator superfamily (MFS) profile domain-containing protein</fullName>
    </recommendedName>
</protein>
<feature type="transmembrane region" description="Helical" evidence="6">
    <location>
        <begin position="65"/>
        <end position="86"/>
    </location>
</feature>
<proteinExistence type="inferred from homology"/>
<dbReference type="PANTHER" id="PTHR48022:SF2">
    <property type="entry name" value="PLASTIDIC GLUCOSE TRANSPORTER 4"/>
    <property type="match status" value="1"/>
</dbReference>
<evidence type="ECO:0000256" key="3">
    <source>
        <dbReference type="ARBA" id="ARBA00022692"/>
    </source>
</evidence>
<feature type="transmembrane region" description="Helical" evidence="6">
    <location>
        <begin position="188"/>
        <end position="211"/>
    </location>
</feature>
<name>W9CK69_SCLBF</name>
<feature type="transmembrane region" description="Helical" evidence="6">
    <location>
        <begin position="251"/>
        <end position="271"/>
    </location>
</feature>
<evidence type="ECO:0000256" key="5">
    <source>
        <dbReference type="ARBA" id="ARBA00023136"/>
    </source>
</evidence>
<keyword evidence="9" id="KW-1185">Reference proteome</keyword>
<dbReference type="EMBL" id="AYSA01000219">
    <property type="protein sequence ID" value="ESZ94910.1"/>
    <property type="molecule type" value="Genomic_DNA"/>
</dbReference>
<feature type="transmembrane region" description="Helical" evidence="6">
    <location>
        <begin position="7"/>
        <end position="26"/>
    </location>
</feature>
<dbReference type="Pfam" id="PF00083">
    <property type="entry name" value="Sugar_tr"/>
    <property type="match status" value="1"/>
</dbReference>
<evidence type="ECO:0000313" key="8">
    <source>
        <dbReference type="EMBL" id="ESZ94910.1"/>
    </source>
</evidence>
<organism evidence="8 9">
    <name type="scientific">Sclerotinia borealis (strain F-4128)</name>
    <dbReference type="NCBI Taxonomy" id="1432307"/>
    <lineage>
        <taxon>Eukaryota</taxon>
        <taxon>Fungi</taxon>
        <taxon>Dikarya</taxon>
        <taxon>Ascomycota</taxon>
        <taxon>Pezizomycotina</taxon>
        <taxon>Leotiomycetes</taxon>
        <taxon>Helotiales</taxon>
        <taxon>Sclerotiniaceae</taxon>
        <taxon>Sclerotinia</taxon>
    </lineage>
</organism>
<keyword evidence="3 6" id="KW-0812">Transmembrane</keyword>
<evidence type="ECO:0000256" key="2">
    <source>
        <dbReference type="ARBA" id="ARBA00010992"/>
    </source>
</evidence>
<evidence type="ECO:0000256" key="4">
    <source>
        <dbReference type="ARBA" id="ARBA00022989"/>
    </source>
</evidence>
<dbReference type="SUPFAM" id="SSF103473">
    <property type="entry name" value="MFS general substrate transporter"/>
    <property type="match status" value="1"/>
</dbReference>